<dbReference type="Pfam" id="PF07223">
    <property type="entry name" value="DUF1421"/>
    <property type="match status" value="1"/>
</dbReference>
<dbReference type="PANTHER" id="PTHR31805">
    <property type="entry name" value="RECEPTOR-LIKE KINASE, PUTATIVE (DUF1421)-RELATED"/>
    <property type="match status" value="1"/>
</dbReference>
<reference evidence="1" key="1">
    <citation type="submission" date="2015-12" db="EMBL/GenBank/DDBJ databases">
        <title>Update maize B73 reference genome by single molecule sequencing technologies.</title>
        <authorList>
            <consortium name="Maize Genome Sequencing Project"/>
            <person name="Ware D."/>
        </authorList>
    </citation>
    <scope>NUCLEOTIDE SEQUENCE</scope>
    <source>
        <tissue evidence="1">Seedling</tissue>
    </source>
</reference>
<dbReference type="PANTHER" id="PTHR31805:SF4">
    <property type="entry name" value="OS05G0561600 PROTEIN"/>
    <property type="match status" value="1"/>
</dbReference>
<proteinExistence type="predicted"/>
<sequence length="524" mass="57893">MASPARPAAASVSAAFGLSPDPKRCSFDQALRHKDFQENRLLMSFVNYHDQEKVSKEIVTDAIESCMKKQADNLLNSLEVISGRLSQLELYCYKLERSIGELRSDVMDYHNEANLNFQCLDKQLKEVQKSVQVVQERQELAETQKEMTKLQIVHEDSAQKSERSAPSVFINRENEIALVPLHQVNSVQSPAVQFQSCSGLILQQLVPVQDQQRSNQTAMYCMRGQSHLEHRQAQMFQAAAQPVQTHTTRKTQAHTVLEVPQVTTRQTPEFYAQPQHQWQHQTGQQLQSQVRQPQPQVVQQQQQYNNIQQGPAQMVQPQTSSPHAHSTPQITLVYPPYGAHQSACGNAEARTGSIVVPPSHSTISSSQRKHHEAAPIYVQSNTVSVPLTEQHQQLHSLGNGSFVPQPSKVSPCGVASYTVQGNAQAYSPAYGSPSSNPATIVAVLNQQAHCSAPMVLHHLGPSQSVQNHPIGIADKVARMGYPKDQVVDGLALRMVDAGQPAECNTLHDRLSSVTHAVAPQAWSG</sequence>
<gene>
    <name evidence="1" type="ORF">ZEAMMB73_Zm00001d038998</name>
</gene>
<dbReference type="EMBL" id="CM000782">
    <property type="protein sequence ID" value="AQK88428.1"/>
    <property type="molecule type" value="Genomic_DNA"/>
</dbReference>
<organism evidence="1">
    <name type="scientific">Zea mays</name>
    <name type="common">Maize</name>
    <dbReference type="NCBI Taxonomy" id="4577"/>
    <lineage>
        <taxon>Eukaryota</taxon>
        <taxon>Viridiplantae</taxon>
        <taxon>Streptophyta</taxon>
        <taxon>Embryophyta</taxon>
        <taxon>Tracheophyta</taxon>
        <taxon>Spermatophyta</taxon>
        <taxon>Magnoliopsida</taxon>
        <taxon>Liliopsida</taxon>
        <taxon>Poales</taxon>
        <taxon>Poaceae</taxon>
        <taxon>PACMAD clade</taxon>
        <taxon>Panicoideae</taxon>
        <taxon>Andropogonodae</taxon>
        <taxon>Andropogoneae</taxon>
        <taxon>Tripsacinae</taxon>
        <taxon>Zea</taxon>
    </lineage>
</organism>
<dbReference type="OMA" id="PIAEHHI"/>
<dbReference type="InParanoid" id="A0A1D6MCI3"/>
<dbReference type="AlphaFoldDB" id="A0A1D6MCI3"/>
<name>A0A1D6MCI3_MAIZE</name>
<evidence type="ECO:0000313" key="1">
    <source>
        <dbReference type="EMBL" id="AQK88428.1"/>
    </source>
</evidence>
<dbReference type="InterPro" id="IPR010820">
    <property type="entry name" value="DUF1421"/>
</dbReference>
<dbReference type="IntAct" id="A0A1D6MCI3">
    <property type="interactions" value="2"/>
</dbReference>
<accession>A0A1D6MCI3</accession>
<protein>
    <submittedName>
        <fullName evidence="1">Putative DUF1421 domain family protein</fullName>
    </submittedName>
</protein>
<dbReference type="ExpressionAtlas" id="A0A1D6MCI3">
    <property type="expression patterns" value="baseline and differential"/>
</dbReference>